<name>A0A397UYG4_9GLOM</name>
<accession>A0A397UYG4</accession>
<comment type="caution">
    <text evidence="1">The sequence shown here is derived from an EMBL/GenBank/DDBJ whole genome shotgun (WGS) entry which is preliminary data.</text>
</comment>
<sequence>MFTSYSSYYFLCIDIYINYTPFFKTTLPTFKTRELDKEEGTVPLEGIGNTDIEELLSKHFDLYVRDSTKYGGFFKQTQSYLMFPYVEKRKRYDNYREIMQVNQFVRGIGDENAGYGDVNGDKADINSNKDEVRIIAFNLHYFGI</sequence>
<dbReference type="STRING" id="44941.A0A397UYG4"/>
<dbReference type="EMBL" id="QKWP01001039">
    <property type="protein sequence ID" value="RIB12276.1"/>
    <property type="molecule type" value="Genomic_DNA"/>
</dbReference>
<dbReference type="OrthoDB" id="64353at2759"/>
<proteinExistence type="predicted"/>
<keyword evidence="2" id="KW-1185">Reference proteome</keyword>
<organism evidence="1 2">
    <name type="scientific">Gigaspora rosea</name>
    <dbReference type="NCBI Taxonomy" id="44941"/>
    <lineage>
        <taxon>Eukaryota</taxon>
        <taxon>Fungi</taxon>
        <taxon>Fungi incertae sedis</taxon>
        <taxon>Mucoromycota</taxon>
        <taxon>Glomeromycotina</taxon>
        <taxon>Glomeromycetes</taxon>
        <taxon>Diversisporales</taxon>
        <taxon>Gigasporaceae</taxon>
        <taxon>Gigaspora</taxon>
    </lineage>
</organism>
<reference evidence="1 2" key="1">
    <citation type="submission" date="2018-06" db="EMBL/GenBank/DDBJ databases">
        <title>Comparative genomics reveals the genomic features of Rhizophagus irregularis, R. cerebriforme, R. diaphanum and Gigaspora rosea, and their symbiotic lifestyle signature.</title>
        <authorList>
            <person name="Morin E."/>
            <person name="San Clemente H."/>
            <person name="Chen E.C.H."/>
            <person name="De La Providencia I."/>
            <person name="Hainaut M."/>
            <person name="Kuo A."/>
            <person name="Kohler A."/>
            <person name="Murat C."/>
            <person name="Tang N."/>
            <person name="Roy S."/>
            <person name="Loubradou J."/>
            <person name="Henrissat B."/>
            <person name="Grigoriev I.V."/>
            <person name="Corradi N."/>
            <person name="Roux C."/>
            <person name="Martin F.M."/>
        </authorList>
    </citation>
    <scope>NUCLEOTIDE SEQUENCE [LARGE SCALE GENOMIC DNA]</scope>
    <source>
        <strain evidence="1 2">DAOM 194757</strain>
    </source>
</reference>
<gene>
    <name evidence="1" type="ORF">C2G38_2041950</name>
</gene>
<evidence type="ECO:0000313" key="1">
    <source>
        <dbReference type="EMBL" id="RIB12276.1"/>
    </source>
</evidence>
<protein>
    <submittedName>
        <fullName evidence="1">Uncharacterized protein</fullName>
    </submittedName>
</protein>
<dbReference type="Proteomes" id="UP000266673">
    <property type="component" value="Unassembled WGS sequence"/>
</dbReference>
<dbReference type="AlphaFoldDB" id="A0A397UYG4"/>
<evidence type="ECO:0000313" key="2">
    <source>
        <dbReference type="Proteomes" id="UP000266673"/>
    </source>
</evidence>